<evidence type="ECO:0000313" key="2">
    <source>
        <dbReference type="EMBL" id="RII94890.1"/>
    </source>
</evidence>
<reference evidence="2 3" key="1">
    <citation type="submission" date="2018-08" db="EMBL/GenBank/DDBJ databases">
        <title>Genome Sequence of Clavibacter michiganensis Subspecies type strains, and the Atypical Peach-Colored Strains Isolated from Tomato.</title>
        <authorList>
            <person name="Osdaghi E."/>
            <person name="Portier P."/>
            <person name="Briand M."/>
            <person name="Jacques M.-A."/>
        </authorList>
    </citation>
    <scope>NUCLEOTIDE SEQUENCE [LARGE SCALE GENOMIC DNA]</scope>
    <source>
        <strain evidence="2 3">CFBP 8216</strain>
    </source>
</reference>
<name>A0ABX9N9I7_9MICO</name>
<dbReference type="Proteomes" id="UP000265355">
    <property type="component" value="Unassembled WGS sequence"/>
</dbReference>
<protein>
    <recommendedName>
        <fullName evidence="1">Multi-ubiquitin domain-containing protein</fullName>
    </recommendedName>
</protein>
<feature type="domain" description="Multi-ubiquitin" evidence="1">
    <location>
        <begin position="76"/>
        <end position="137"/>
    </location>
</feature>
<dbReference type="RefSeq" id="WP_119372100.1">
    <property type="nucleotide sequence ID" value="NZ_CP040793.1"/>
</dbReference>
<keyword evidence="3" id="KW-1185">Reference proteome</keyword>
<evidence type="ECO:0000259" key="1">
    <source>
        <dbReference type="Pfam" id="PF14452"/>
    </source>
</evidence>
<accession>A0ABX9N9I7</accession>
<evidence type="ECO:0000313" key="3">
    <source>
        <dbReference type="Proteomes" id="UP000265355"/>
    </source>
</evidence>
<dbReference type="InterPro" id="IPR027802">
    <property type="entry name" value="Multi-ubiquitin_dom"/>
</dbReference>
<organism evidence="2 3">
    <name type="scientific">Clavibacter californiensis</name>
    <dbReference type="NCBI Taxonomy" id="1401995"/>
    <lineage>
        <taxon>Bacteria</taxon>
        <taxon>Bacillati</taxon>
        <taxon>Actinomycetota</taxon>
        <taxon>Actinomycetes</taxon>
        <taxon>Micrococcales</taxon>
        <taxon>Microbacteriaceae</taxon>
        <taxon>Clavibacter</taxon>
    </lineage>
</organism>
<sequence>MVPALPTPLTIDIDGKGLRTSDYDQDAASLMRLAGRDPKIFDLFLVTEHGIEEPIRDIQIVNLTDGMRFVTRINLRFTIDGQPFSTYDDDQTASSLLLLAGVAPAQYDLARVRPNGQTESFRDEEIVKLQNGDEFVTAKRVGGVA</sequence>
<dbReference type="Pfam" id="PF14452">
    <property type="entry name" value="Multi_ubiq"/>
    <property type="match status" value="1"/>
</dbReference>
<proteinExistence type="predicted"/>
<gene>
    <name evidence="2" type="ORF">DZF98_00275</name>
</gene>
<comment type="caution">
    <text evidence="2">The sequence shown here is derived from an EMBL/GenBank/DDBJ whole genome shotgun (WGS) entry which is preliminary data.</text>
</comment>
<dbReference type="EMBL" id="QWEE01000001">
    <property type="protein sequence ID" value="RII94890.1"/>
    <property type="molecule type" value="Genomic_DNA"/>
</dbReference>